<dbReference type="Proteomes" id="UP000695022">
    <property type="component" value="Unplaced"/>
</dbReference>
<dbReference type="PANTHER" id="PTHR24006">
    <property type="entry name" value="UBIQUITIN CARBOXYL-TERMINAL HYDROLASE"/>
    <property type="match status" value="1"/>
</dbReference>
<proteinExistence type="inferred from homology"/>
<dbReference type="RefSeq" id="XP_014676550.1">
    <property type="nucleotide sequence ID" value="XM_014821064.1"/>
</dbReference>
<dbReference type="GeneID" id="106816445"/>
<protein>
    <submittedName>
        <fullName evidence="4">Uncharacterized protein LOC106816445</fullName>
    </submittedName>
</protein>
<comment type="similarity">
    <text evidence="1">Belongs to the peptidase C19 family.</text>
</comment>
<organism evidence="3 4">
    <name type="scientific">Priapulus caudatus</name>
    <name type="common">Priapulid worm</name>
    <dbReference type="NCBI Taxonomy" id="37621"/>
    <lineage>
        <taxon>Eukaryota</taxon>
        <taxon>Metazoa</taxon>
        <taxon>Ecdysozoa</taxon>
        <taxon>Scalidophora</taxon>
        <taxon>Priapulida</taxon>
        <taxon>Priapulimorpha</taxon>
        <taxon>Priapulimorphida</taxon>
        <taxon>Priapulidae</taxon>
        <taxon>Priapulus</taxon>
    </lineage>
</organism>
<dbReference type="SUPFAM" id="SSF54001">
    <property type="entry name" value="Cysteine proteinases"/>
    <property type="match status" value="1"/>
</dbReference>
<gene>
    <name evidence="4" type="primary">LOC106816445</name>
</gene>
<evidence type="ECO:0000313" key="3">
    <source>
        <dbReference type="Proteomes" id="UP000695022"/>
    </source>
</evidence>
<reference evidence="4" key="1">
    <citation type="submission" date="2025-08" db="UniProtKB">
        <authorList>
            <consortium name="RefSeq"/>
        </authorList>
    </citation>
    <scope>IDENTIFICATION</scope>
</reference>
<dbReference type="InterPro" id="IPR050164">
    <property type="entry name" value="Peptidase_C19"/>
</dbReference>
<name>A0ABM1EWH9_PRICU</name>
<keyword evidence="3" id="KW-1185">Reference proteome</keyword>
<dbReference type="InterPro" id="IPR038765">
    <property type="entry name" value="Papain-like_cys_pep_sf"/>
</dbReference>
<evidence type="ECO:0000256" key="1">
    <source>
        <dbReference type="ARBA" id="ARBA00009085"/>
    </source>
</evidence>
<accession>A0ABM1EWH9</accession>
<evidence type="ECO:0000256" key="2">
    <source>
        <dbReference type="SAM" id="MobiDB-lite"/>
    </source>
</evidence>
<feature type="region of interest" description="Disordered" evidence="2">
    <location>
        <begin position="74"/>
        <end position="135"/>
    </location>
</feature>
<dbReference type="PANTHER" id="PTHR24006:SF781">
    <property type="entry name" value="LD34905P"/>
    <property type="match status" value="1"/>
</dbReference>
<evidence type="ECO:0000313" key="4">
    <source>
        <dbReference type="RefSeq" id="XP_014676550.1"/>
    </source>
</evidence>
<sequence length="266" mass="27865">MDTLCMDMKQLNVSQVCLSSSGGSTVCDAESATAAGCSLVSNQTAGDNNVSPTTNGCIGGAACAGRCATRGRSLGGDDANESSPKQEGVTGSACSPKQADDSGDVNGGAAIAAPDSRNSPTAARRQESMRRSRTTLGERYQSAARECSLLSCLHQFTTAELLTGNNRFGCETCSHARSKINSDSATGGKPERVYTNASKQFLIYNPPVVLTAHLKRFQQGTRAPLLRARKKAPQFARQARPALHARACSVAGVQGAVCSDRTRRDE</sequence>
<dbReference type="Gene3D" id="3.90.70.10">
    <property type="entry name" value="Cysteine proteinases"/>
    <property type="match status" value="1"/>
</dbReference>